<dbReference type="Pfam" id="PF13401">
    <property type="entry name" value="AAA_22"/>
    <property type="match status" value="1"/>
</dbReference>
<dbReference type="InterPro" id="IPR027417">
    <property type="entry name" value="P-loop_NTPase"/>
</dbReference>
<sequence>MDAGQGPLSTLRVPDGEATPVIFTVRNSGQGRIYWVDIARAEDSGPRLTFFPPPTRVILEPGESVEMKGYVSFYTGYLSPQGGEETLRLQVTTAFGKPVALSIPVVGESPRLELREALWQGPGGGMPTWWQKATSWFGAGNEESSTIAVALATGELPLTRTEFSLFLPGMPDDPAIITQPRVAGGVALKFTPPMGFVPPDEARVTLSAFQPDPPHRWLFEERLTLPPPPWHLYLGLAVLFLATLSVLYYLRLYRHPLVRRLSVEPVELLRLAPAQLPQARKLLTRTRRLDSVLRAAGVEGSVLDSALEHGGQSAKERAGQLAARLGVTAEALTGELWRLGLGDGFPLNLNECLLCLPDDKQPAPALLSALAAEPEAANRVVVILHPAESEQSRLHKAANDPGNLYVAPDAAGMTALLLSPDPVDALSRIISAQIRLTRISPYQTGGGARRESMFFGRGQLIAHVMNRDLTNYLVVGGRQLGKSSLLQALARRYRDHPGVDCYYLGLHDATLVPYLARELGLAADTDLEALIAHLGQGEAGHRALFLIDEADEFVAAEVTRGYATLRKFRSLSEEGRAYFVLAGFWELYRHVALDYQSPLKNFGEVLQVEALEPEACRSLATEPMARMGIGYREEAVLARLLEATGGRANLISIACNEILKKLGAPKAEERRRHIDEEDVREALANRNMHMALDGWENAISDDPSEARLGRMVVYATVSAGRFDLGGLAGALEAAGAGRIPTRDLEKTLELLSLAYLIGEEDGEYHYRVPLFRERMKKRAPERLLADEVAGSA</sequence>
<proteinExistence type="predicted"/>
<reference evidence="2" key="1">
    <citation type="submission" date="2019-02" db="EMBL/GenBank/DDBJ databases">
        <authorList>
            <person name="Gruber-Vodicka R. H."/>
            <person name="Seah K. B. B."/>
        </authorList>
    </citation>
    <scope>NUCLEOTIDE SEQUENCE</scope>
    <source>
        <strain evidence="2">BECK_BZ106</strain>
    </source>
</reference>
<organism evidence="2">
    <name type="scientific">Candidatus Kentrum sp. FW</name>
    <dbReference type="NCBI Taxonomy" id="2126338"/>
    <lineage>
        <taxon>Bacteria</taxon>
        <taxon>Pseudomonadati</taxon>
        <taxon>Pseudomonadota</taxon>
        <taxon>Gammaproteobacteria</taxon>
        <taxon>Candidatus Kentrum</taxon>
    </lineage>
</organism>
<evidence type="ECO:0000313" key="2">
    <source>
        <dbReference type="EMBL" id="VFJ64137.1"/>
    </source>
</evidence>
<gene>
    <name evidence="2" type="ORF">BECKFW1821B_GA0114236_10916</name>
</gene>
<feature type="domain" description="ORC1/DEAH AAA+ ATPase" evidence="1">
    <location>
        <begin position="472"/>
        <end position="584"/>
    </location>
</feature>
<dbReference type="GO" id="GO:0016887">
    <property type="term" value="F:ATP hydrolysis activity"/>
    <property type="evidence" value="ECO:0007669"/>
    <property type="project" value="InterPro"/>
</dbReference>
<accession>A0A450TBN7</accession>
<evidence type="ECO:0000259" key="1">
    <source>
        <dbReference type="Pfam" id="PF13401"/>
    </source>
</evidence>
<name>A0A450TBN7_9GAMM</name>
<dbReference type="EMBL" id="CAADFD010000091">
    <property type="protein sequence ID" value="VFJ64137.1"/>
    <property type="molecule type" value="Genomic_DNA"/>
</dbReference>
<dbReference type="InterPro" id="IPR049945">
    <property type="entry name" value="AAA_22"/>
</dbReference>
<protein>
    <recommendedName>
        <fullName evidence="1">ORC1/DEAH AAA+ ATPase domain-containing protein</fullName>
    </recommendedName>
</protein>
<dbReference type="AlphaFoldDB" id="A0A450TBN7"/>
<dbReference type="SUPFAM" id="SSF52540">
    <property type="entry name" value="P-loop containing nucleoside triphosphate hydrolases"/>
    <property type="match status" value="1"/>
</dbReference>